<sequence>MSFPTSFYNSGFLPTSNVEENIDERGNVNQELVRNRQYNGLHIDFVRRRFRIVFY</sequence>
<gene>
    <name evidence="1" type="ORF">HUG17_10664</name>
</gene>
<reference evidence="1" key="1">
    <citation type="submission" date="2020-06" db="EMBL/GenBank/DDBJ databases">
        <authorList>
            <person name="Ji K."/>
            <person name="Li J."/>
        </authorList>
    </citation>
    <scope>NUCLEOTIDE SEQUENCE</scope>
    <source>
        <strain evidence="1">JKM2019</strain>
        <tissue evidence="1">Whole body</tissue>
    </source>
</reference>
<proteinExistence type="predicted"/>
<reference evidence="1" key="2">
    <citation type="journal article" date="2021" name="World Allergy Organ. J.">
        <title>Chromosome-level assembly of Dermatophagoides farinae genome and transcriptome reveals two novel allergens Der f 37 and Der f 39.</title>
        <authorList>
            <person name="Chen J."/>
            <person name="Cai Z."/>
            <person name="Fan D."/>
            <person name="Hu J."/>
            <person name="Hou Y."/>
            <person name="He Y."/>
            <person name="Zhang Z."/>
            <person name="Zhao Z."/>
            <person name="Gao P."/>
            <person name="Hu W."/>
            <person name="Sun J."/>
            <person name="Li J."/>
            <person name="Ji K."/>
        </authorList>
    </citation>
    <scope>NUCLEOTIDE SEQUENCE</scope>
    <source>
        <strain evidence="1">JKM2019</strain>
    </source>
</reference>
<dbReference type="EMBL" id="SDOV01000006">
    <property type="protein sequence ID" value="KAH7640184.1"/>
    <property type="molecule type" value="Genomic_DNA"/>
</dbReference>
<name>A0A9D4NWT1_DERFA</name>
<dbReference type="AlphaFoldDB" id="A0A9D4NWT1"/>
<organism evidence="1">
    <name type="scientific">Dermatophagoides farinae</name>
    <name type="common">American house dust mite</name>
    <dbReference type="NCBI Taxonomy" id="6954"/>
    <lineage>
        <taxon>Eukaryota</taxon>
        <taxon>Metazoa</taxon>
        <taxon>Ecdysozoa</taxon>
        <taxon>Arthropoda</taxon>
        <taxon>Chelicerata</taxon>
        <taxon>Arachnida</taxon>
        <taxon>Acari</taxon>
        <taxon>Acariformes</taxon>
        <taxon>Sarcoptiformes</taxon>
        <taxon>Astigmata</taxon>
        <taxon>Psoroptidia</taxon>
        <taxon>Analgoidea</taxon>
        <taxon>Pyroglyphidae</taxon>
        <taxon>Dermatophagoidinae</taxon>
        <taxon>Dermatophagoides</taxon>
    </lineage>
</organism>
<evidence type="ECO:0000313" key="1">
    <source>
        <dbReference type="EMBL" id="KAH7640184.1"/>
    </source>
</evidence>
<accession>A0A9D4NWT1</accession>
<dbReference type="Proteomes" id="UP000828236">
    <property type="component" value="Unassembled WGS sequence"/>
</dbReference>
<comment type="caution">
    <text evidence="1">The sequence shown here is derived from an EMBL/GenBank/DDBJ whole genome shotgun (WGS) entry which is preliminary data.</text>
</comment>
<protein>
    <submittedName>
        <fullName evidence="1">Uncharacterized protein</fullName>
    </submittedName>
</protein>